<evidence type="ECO:0000313" key="3">
    <source>
        <dbReference type="Proteomes" id="UP000283817"/>
    </source>
</evidence>
<accession>A0A444HM80</accession>
<evidence type="ECO:0000256" key="1">
    <source>
        <dbReference type="SAM" id="MobiDB-lite"/>
    </source>
</evidence>
<reference evidence="2 3" key="1">
    <citation type="submission" date="2019-01" db="EMBL/GenBank/DDBJ databases">
        <title>RHIZO-ID as a novel technology for direct rhizobia identification.</title>
        <authorList>
            <person name="De Meyer S.E."/>
        </authorList>
    </citation>
    <scope>NUCLEOTIDE SEQUENCE [LARGE SCALE GENOMIC DNA]</scope>
    <source>
        <strain evidence="2 3">WSM448</strain>
    </source>
</reference>
<proteinExistence type="predicted"/>
<dbReference type="AlphaFoldDB" id="A0A444HM80"/>
<sequence>MPLIRLPPPTGVEPSVSTRPSDPRSRGEGTCRALSVPTSLSRGTSPLPVFYGERVRVRGKPHGTSSLITCRRKEPQIRHLDPFNQPPVADCQNRIQRGWQCR</sequence>
<evidence type="ECO:0000313" key="2">
    <source>
        <dbReference type="EMBL" id="RWX23339.1"/>
    </source>
</evidence>
<feature type="compositionally biased region" description="Pro residues" evidence="1">
    <location>
        <begin position="1"/>
        <end position="11"/>
    </location>
</feature>
<comment type="caution">
    <text evidence="2">The sequence shown here is derived from an EMBL/GenBank/DDBJ whole genome shotgun (WGS) entry which is preliminary data.</text>
</comment>
<organism evidence="2 3">
    <name type="scientific">Rhizobium leguminosarum</name>
    <dbReference type="NCBI Taxonomy" id="384"/>
    <lineage>
        <taxon>Bacteria</taxon>
        <taxon>Pseudomonadati</taxon>
        <taxon>Pseudomonadota</taxon>
        <taxon>Alphaproteobacteria</taxon>
        <taxon>Hyphomicrobiales</taxon>
        <taxon>Rhizobiaceae</taxon>
        <taxon>Rhizobium/Agrobacterium group</taxon>
        <taxon>Rhizobium</taxon>
    </lineage>
</organism>
<feature type="region of interest" description="Disordered" evidence="1">
    <location>
        <begin position="1"/>
        <end position="43"/>
    </location>
</feature>
<protein>
    <submittedName>
        <fullName evidence="2">Uncharacterized protein</fullName>
    </submittedName>
</protein>
<gene>
    <name evidence="2" type="ORF">EHI47_31010</name>
</gene>
<dbReference type="Proteomes" id="UP000283817">
    <property type="component" value="Unassembled WGS sequence"/>
</dbReference>
<name>A0A444HM80_RHILE</name>
<dbReference type="EMBL" id="SBHX01000077">
    <property type="protein sequence ID" value="RWX23339.1"/>
    <property type="molecule type" value="Genomic_DNA"/>
</dbReference>